<dbReference type="RefSeq" id="WP_271471584.1">
    <property type="nucleotide sequence ID" value="NZ_JANEWF010000024.1"/>
</dbReference>
<comment type="caution">
    <text evidence="2">The sequence shown here is derived from an EMBL/GenBank/DDBJ whole genome shotgun (WGS) entry which is preliminary data.</text>
</comment>
<keyword evidence="1" id="KW-0812">Transmembrane</keyword>
<name>A0ABT4Y8I3_METRE</name>
<keyword evidence="1" id="KW-0472">Membrane</keyword>
<evidence type="ECO:0000313" key="3">
    <source>
        <dbReference type="Proteomes" id="UP001211689"/>
    </source>
</evidence>
<keyword evidence="1" id="KW-1133">Transmembrane helix</keyword>
<sequence length="50" mass="5405">MASRRQQRLRKSIFAGYLLALATFTAWMGATGLAGEWTAEQPGGAYTAAR</sequence>
<feature type="transmembrane region" description="Helical" evidence="1">
    <location>
        <begin position="12"/>
        <end position="30"/>
    </location>
</feature>
<evidence type="ECO:0000256" key="1">
    <source>
        <dbReference type="SAM" id="Phobius"/>
    </source>
</evidence>
<keyword evidence="3" id="KW-1185">Reference proteome</keyword>
<reference evidence="2 3" key="1">
    <citation type="submission" date="2022-07" db="EMBL/GenBank/DDBJ databases">
        <title>Genome Analysis of Selected Gammaproteobacteria from Nigerian Food snails.</title>
        <authorList>
            <person name="Okafor A.C."/>
        </authorList>
    </citation>
    <scope>NUCLEOTIDE SEQUENCE [LARGE SCALE GENOMIC DNA]</scope>
    <source>
        <strain evidence="2 3">Awg 2</strain>
    </source>
</reference>
<gene>
    <name evidence="2" type="ORF">NNO07_18845</name>
</gene>
<accession>A0ABT4Y8I3</accession>
<dbReference type="EMBL" id="JANEWF010000024">
    <property type="protein sequence ID" value="MDA8485129.1"/>
    <property type="molecule type" value="Genomic_DNA"/>
</dbReference>
<organism evidence="2 3">
    <name type="scientific">Metapseudomonas resinovorans</name>
    <name type="common">Pseudomonas resinovorans</name>
    <dbReference type="NCBI Taxonomy" id="53412"/>
    <lineage>
        <taxon>Bacteria</taxon>
        <taxon>Pseudomonadati</taxon>
        <taxon>Pseudomonadota</taxon>
        <taxon>Gammaproteobacteria</taxon>
        <taxon>Pseudomonadales</taxon>
        <taxon>Pseudomonadaceae</taxon>
        <taxon>Metapseudomonas</taxon>
    </lineage>
</organism>
<dbReference type="Proteomes" id="UP001211689">
    <property type="component" value="Unassembled WGS sequence"/>
</dbReference>
<proteinExistence type="predicted"/>
<evidence type="ECO:0000313" key="2">
    <source>
        <dbReference type="EMBL" id="MDA8485129.1"/>
    </source>
</evidence>
<protein>
    <submittedName>
        <fullName evidence="2">Uncharacterized protein</fullName>
    </submittedName>
</protein>